<gene>
    <name evidence="1" type="ORF">METZ01_LOCUS410602</name>
</gene>
<evidence type="ECO:0000313" key="1">
    <source>
        <dbReference type="EMBL" id="SVD57748.1"/>
    </source>
</evidence>
<feature type="non-terminal residue" evidence="1">
    <location>
        <position position="1"/>
    </location>
</feature>
<accession>A0A382WI00</accession>
<reference evidence="1" key="1">
    <citation type="submission" date="2018-05" db="EMBL/GenBank/DDBJ databases">
        <authorList>
            <person name="Lanie J.A."/>
            <person name="Ng W.-L."/>
            <person name="Kazmierczak K.M."/>
            <person name="Andrzejewski T.M."/>
            <person name="Davidsen T.M."/>
            <person name="Wayne K.J."/>
            <person name="Tettelin H."/>
            <person name="Glass J.I."/>
            <person name="Rusch D."/>
            <person name="Podicherti R."/>
            <person name="Tsui H.-C.T."/>
            <person name="Winkler M.E."/>
        </authorList>
    </citation>
    <scope>NUCLEOTIDE SEQUENCE</scope>
</reference>
<feature type="non-terminal residue" evidence="1">
    <location>
        <position position="50"/>
    </location>
</feature>
<dbReference type="AlphaFoldDB" id="A0A382WI00"/>
<name>A0A382WI00_9ZZZZ</name>
<protein>
    <submittedName>
        <fullName evidence="1">Uncharacterized protein</fullName>
    </submittedName>
</protein>
<organism evidence="1">
    <name type="scientific">marine metagenome</name>
    <dbReference type="NCBI Taxonomy" id="408172"/>
    <lineage>
        <taxon>unclassified sequences</taxon>
        <taxon>metagenomes</taxon>
        <taxon>ecological metagenomes</taxon>
    </lineage>
</organism>
<proteinExistence type="predicted"/>
<dbReference type="EMBL" id="UINC01159577">
    <property type="protein sequence ID" value="SVD57748.1"/>
    <property type="molecule type" value="Genomic_DNA"/>
</dbReference>
<sequence>RLRADSRGAGVRGCCGCRRGAQDGSRHPRFRAFRPVHLLRVEGESRGAQV</sequence>